<dbReference type="Proteomes" id="UP000448943">
    <property type="component" value="Unassembled WGS sequence"/>
</dbReference>
<dbReference type="EMBL" id="SIJB01000023">
    <property type="protein sequence ID" value="NBI29255.1"/>
    <property type="molecule type" value="Genomic_DNA"/>
</dbReference>
<dbReference type="Gene3D" id="3.40.50.1820">
    <property type="entry name" value="alpha/beta hydrolase"/>
    <property type="match status" value="1"/>
</dbReference>
<dbReference type="SUPFAM" id="SSF53474">
    <property type="entry name" value="alpha/beta-Hydrolases"/>
    <property type="match status" value="1"/>
</dbReference>
<evidence type="ECO:0000313" key="3">
    <source>
        <dbReference type="Proteomes" id="UP000448943"/>
    </source>
</evidence>
<sequence length="312" mass="36716">MMKKSFKEKENEYNKLWYANPAKKEEALKMVEQCVKDYPENLYVINQDLASLYSELNLHEKANQVLNEALDRGIWYPKEFFQSVWDLKEYGQTVSRWSEISSQAKENSKPKYEVILPTEYNPNKTYPLFIALHGWGEDIPMFREFWNSNQIKKEYILVYIQSSQMVGSFHYCWTHNKQSHEEIEETMSEIFSKYLINYEQIIVGGFSEGAALSMDIALNHTYLPVKGFIALNPNKPNIFTTENILRSKQRGMSGSIITGDQDQCYNEQIEMVSMFDENGFNCFFTVKENFGHWFPENLSEKLDDSLEYINKQ</sequence>
<dbReference type="GO" id="GO:0016787">
    <property type="term" value="F:hydrolase activity"/>
    <property type="evidence" value="ECO:0007669"/>
    <property type="project" value="InterPro"/>
</dbReference>
<accession>A0A6N9Q366</accession>
<evidence type="ECO:0000313" key="2">
    <source>
        <dbReference type="EMBL" id="NBI29255.1"/>
    </source>
</evidence>
<dbReference type="Pfam" id="PF02230">
    <property type="entry name" value="Abhydrolase_2"/>
    <property type="match status" value="1"/>
</dbReference>
<feature type="domain" description="Phospholipase/carboxylesterase/thioesterase" evidence="1">
    <location>
        <begin position="177"/>
        <end position="237"/>
    </location>
</feature>
<evidence type="ECO:0000259" key="1">
    <source>
        <dbReference type="Pfam" id="PF02230"/>
    </source>
</evidence>
<dbReference type="AlphaFoldDB" id="A0A6N9Q366"/>
<reference evidence="2 3" key="1">
    <citation type="submission" date="2019-01" db="EMBL/GenBank/DDBJ databases">
        <title>Chengkuizengella sp. nov., isolated from deep-sea sediment of East Pacific Ocean.</title>
        <authorList>
            <person name="Yang J."/>
            <person name="Lai Q."/>
            <person name="Shao Z."/>
        </authorList>
    </citation>
    <scope>NUCLEOTIDE SEQUENCE [LARGE SCALE GENOMIC DNA]</scope>
    <source>
        <strain evidence="2 3">YPA3-1-1</strain>
    </source>
</reference>
<dbReference type="InterPro" id="IPR003140">
    <property type="entry name" value="PLipase/COase/thioEstase"/>
</dbReference>
<protein>
    <recommendedName>
        <fullName evidence="1">Phospholipase/carboxylesterase/thioesterase domain-containing protein</fullName>
    </recommendedName>
</protein>
<organism evidence="2 3">
    <name type="scientific">Chengkuizengella marina</name>
    <dbReference type="NCBI Taxonomy" id="2507566"/>
    <lineage>
        <taxon>Bacteria</taxon>
        <taxon>Bacillati</taxon>
        <taxon>Bacillota</taxon>
        <taxon>Bacilli</taxon>
        <taxon>Bacillales</taxon>
        <taxon>Paenibacillaceae</taxon>
        <taxon>Chengkuizengella</taxon>
    </lineage>
</organism>
<name>A0A6N9Q366_9BACL</name>
<gene>
    <name evidence="2" type="ORF">ERL59_09820</name>
</gene>
<comment type="caution">
    <text evidence="2">The sequence shown here is derived from an EMBL/GenBank/DDBJ whole genome shotgun (WGS) entry which is preliminary data.</text>
</comment>
<dbReference type="InterPro" id="IPR029058">
    <property type="entry name" value="AB_hydrolase_fold"/>
</dbReference>
<proteinExistence type="predicted"/>
<keyword evidence="3" id="KW-1185">Reference proteome</keyword>